<keyword evidence="9" id="KW-0548">Nucleotidyltransferase</keyword>
<dbReference type="InterPro" id="IPR029787">
    <property type="entry name" value="Nucleotide_cyclase"/>
</dbReference>
<dbReference type="GO" id="GO:0000160">
    <property type="term" value="P:phosphorelay signal transduction system"/>
    <property type="evidence" value="ECO:0007669"/>
    <property type="project" value="InterPro"/>
</dbReference>
<feature type="domain" description="Response regulatory" evidence="6">
    <location>
        <begin position="20"/>
        <end position="134"/>
    </location>
</feature>
<dbReference type="SMART" id="SM00448">
    <property type="entry name" value="REC"/>
    <property type="match status" value="2"/>
</dbReference>
<evidence type="ECO:0000256" key="3">
    <source>
        <dbReference type="ARBA" id="ARBA00034247"/>
    </source>
</evidence>
<keyword evidence="9" id="KW-0808">Transferase</keyword>
<name>A0AAU8I3G7_9XANT</name>
<dbReference type="Pfam" id="PF00990">
    <property type="entry name" value="GGDEF"/>
    <property type="match status" value="1"/>
</dbReference>
<keyword evidence="4" id="KW-0597">Phosphoprotein</keyword>
<dbReference type="InterPro" id="IPR050469">
    <property type="entry name" value="Diguanylate_Cyclase"/>
</dbReference>
<feature type="modified residue" description="4-aspartylphosphate" evidence="4">
    <location>
        <position position="192"/>
    </location>
</feature>
<dbReference type="EC" id="2.7.7.65" evidence="2"/>
<comment type="cofactor">
    <cofactor evidence="1">
        <name>Mg(2+)</name>
        <dbReference type="ChEBI" id="CHEBI:18420"/>
    </cofactor>
</comment>
<dbReference type="CDD" id="cd01949">
    <property type="entry name" value="GGDEF"/>
    <property type="match status" value="1"/>
</dbReference>
<dbReference type="GO" id="GO:0005886">
    <property type="term" value="C:plasma membrane"/>
    <property type="evidence" value="ECO:0007669"/>
    <property type="project" value="TreeGrafter"/>
</dbReference>
<dbReference type="EMBL" id="JAKJPQ010000014">
    <property type="protein sequence ID" value="MCI2263104.1"/>
    <property type="molecule type" value="Genomic_DNA"/>
</dbReference>
<sequence length="459" mass="49924">MSHPLSISPIAPDGSPAQQRILLVENSRTFTDLLRAAIEQRVELPVVVVSTLAEAAAALDDGGSWFLALTGLVLADGDRDTVVDFFVARGLPTVVVSGVYDESLRKRILTQQIIDFVLKNAPDSIDYLAWLVQRLARNRAITALVVDDSPSARAYAASLLAMYGYKVVEAADGAAGLRAIEANPSIRLAVVDQEMPGMEGVEFTRRLRTLRARDMLAVIGLSGNNDPSLVPRFLKNGANDFLRKPFSREEFFCRVSQNVDQLELIGTLQDLATRDFLTSLPNRRHFLEQSQRALPRWLARQQPVSVAMLDIDHFKHINDTFGHEAGDEALRVVAATLAAHARPQDMVARFGGEEFCMLAPGLDAAAAADYFETLRTRIADLRVAVGTQTLHLTISIGVSNSGPQRQTLHALLTEADKYLYLAKAGGRNRVECAPAAEPAFSDAPAESPAAPARSAAQPH</sequence>
<dbReference type="Proteomes" id="UP001430647">
    <property type="component" value="Unassembled WGS sequence"/>
</dbReference>
<feature type="region of interest" description="Disordered" evidence="5">
    <location>
        <begin position="438"/>
        <end position="459"/>
    </location>
</feature>
<evidence type="ECO:0000313" key="10">
    <source>
        <dbReference type="Proteomes" id="UP001430647"/>
    </source>
</evidence>
<dbReference type="InterPro" id="IPR000160">
    <property type="entry name" value="GGDEF_dom"/>
</dbReference>
<dbReference type="PROSITE" id="PS50887">
    <property type="entry name" value="GGDEF"/>
    <property type="match status" value="1"/>
</dbReference>
<dbReference type="GO" id="GO:0043709">
    <property type="term" value="P:cell adhesion involved in single-species biofilm formation"/>
    <property type="evidence" value="ECO:0007669"/>
    <property type="project" value="TreeGrafter"/>
</dbReference>
<reference evidence="8" key="2">
    <citation type="submission" date="2022-01" db="EMBL/GenBank/DDBJ databases">
        <authorList>
            <person name="Rana R."/>
            <person name="Patil P.B."/>
        </authorList>
    </citation>
    <scope>NUCLEOTIDE SEQUENCE</scope>
    <source>
        <strain evidence="8">PPL560</strain>
    </source>
</reference>
<dbReference type="GO" id="GO:1902201">
    <property type="term" value="P:negative regulation of bacterial-type flagellum-dependent cell motility"/>
    <property type="evidence" value="ECO:0007669"/>
    <property type="project" value="TreeGrafter"/>
</dbReference>
<accession>A0AAU8I3G7</accession>
<dbReference type="AlphaFoldDB" id="A0AAU8I3G7"/>
<comment type="caution">
    <text evidence="4">Lacks conserved residue(s) required for the propagation of feature annotation.</text>
</comment>
<gene>
    <name evidence="8" type="ORF">L3V74_16340</name>
    <name evidence="9" type="ORF">Q7W82_15785</name>
</gene>
<dbReference type="EMBL" id="CP131914">
    <property type="protein sequence ID" value="XCI79722.1"/>
    <property type="molecule type" value="Genomic_DNA"/>
</dbReference>
<keyword evidence="10" id="KW-1185">Reference proteome</keyword>
<evidence type="ECO:0000259" key="6">
    <source>
        <dbReference type="PROSITE" id="PS50110"/>
    </source>
</evidence>
<dbReference type="FunFam" id="3.30.70.270:FF:000001">
    <property type="entry name" value="Diguanylate cyclase domain protein"/>
    <property type="match status" value="1"/>
</dbReference>
<evidence type="ECO:0000313" key="8">
    <source>
        <dbReference type="EMBL" id="MCI2263104.1"/>
    </source>
</evidence>
<dbReference type="InterPro" id="IPR043128">
    <property type="entry name" value="Rev_trsase/Diguanyl_cyclase"/>
</dbReference>
<dbReference type="PANTHER" id="PTHR45138:SF9">
    <property type="entry name" value="DIGUANYLATE CYCLASE DGCM-RELATED"/>
    <property type="match status" value="1"/>
</dbReference>
<dbReference type="SUPFAM" id="SSF55073">
    <property type="entry name" value="Nucleotide cyclase"/>
    <property type="match status" value="1"/>
</dbReference>
<reference evidence="9" key="3">
    <citation type="submission" date="2023-08" db="EMBL/GenBank/DDBJ databases">
        <title>Complete genome sequence of Xanthomonas indica.</title>
        <authorList>
            <person name="Patil P.B."/>
            <person name="Rana R."/>
        </authorList>
    </citation>
    <scope>NUCLEOTIDE SEQUENCE</scope>
    <source>
        <strain evidence="9">PPL560</strain>
    </source>
</reference>
<dbReference type="InterPro" id="IPR001789">
    <property type="entry name" value="Sig_transdc_resp-reg_receiver"/>
</dbReference>
<dbReference type="Gene3D" id="3.40.50.2300">
    <property type="match status" value="2"/>
</dbReference>
<evidence type="ECO:0000313" key="9">
    <source>
        <dbReference type="EMBL" id="XCI79722.1"/>
    </source>
</evidence>
<evidence type="ECO:0000256" key="1">
    <source>
        <dbReference type="ARBA" id="ARBA00001946"/>
    </source>
</evidence>
<dbReference type="SUPFAM" id="SSF52172">
    <property type="entry name" value="CheY-like"/>
    <property type="match status" value="2"/>
</dbReference>
<dbReference type="PANTHER" id="PTHR45138">
    <property type="entry name" value="REGULATORY COMPONENTS OF SENSORY TRANSDUCTION SYSTEM"/>
    <property type="match status" value="1"/>
</dbReference>
<feature type="domain" description="GGDEF" evidence="7">
    <location>
        <begin position="302"/>
        <end position="435"/>
    </location>
</feature>
<protein>
    <recommendedName>
        <fullName evidence="2">diguanylate cyclase</fullName>
        <ecNumber evidence="2">2.7.7.65</ecNumber>
    </recommendedName>
</protein>
<comment type="catalytic activity">
    <reaction evidence="3">
        <text>2 GTP = 3',3'-c-di-GMP + 2 diphosphate</text>
        <dbReference type="Rhea" id="RHEA:24898"/>
        <dbReference type="ChEBI" id="CHEBI:33019"/>
        <dbReference type="ChEBI" id="CHEBI:37565"/>
        <dbReference type="ChEBI" id="CHEBI:58805"/>
        <dbReference type="EC" id="2.7.7.65"/>
    </reaction>
</comment>
<dbReference type="Pfam" id="PF00072">
    <property type="entry name" value="Response_reg"/>
    <property type="match status" value="1"/>
</dbReference>
<dbReference type="Gene3D" id="3.30.70.270">
    <property type="match status" value="1"/>
</dbReference>
<evidence type="ECO:0000256" key="2">
    <source>
        <dbReference type="ARBA" id="ARBA00012528"/>
    </source>
</evidence>
<reference evidence="8 10" key="1">
    <citation type="journal article" date="2022" name="Curr. Microbiol.">
        <title>Xanthomonas indica sp. nov., a Novel Member of Non-Pathogenic Xanthomonas Community from Healthy Rice Seeds.</title>
        <authorList>
            <person name="Rana R."/>
            <person name="Madhavan V.N."/>
            <person name="Saroha T."/>
            <person name="Bansal K."/>
            <person name="Kaur A."/>
            <person name="Sonti R.V."/>
            <person name="Patel H.K."/>
            <person name="Patil P.B."/>
        </authorList>
    </citation>
    <scope>NUCLEOTIDE SEQUENCE [LARGE SCALE GENOMIC DNA]</scope>
    <source>
        <strain evidence="8 10">PPL560</strain>
    </source>
</reference>
<feature type="domain" description="Response regulatory" evidence="6">
    <location>
        <begin position="142"/>
        <end position="259"/>
    </location>
</feature>
<dbReference type="PROSITE" id="PS50110">
    <property type="entry name" value="RESPONSE_REGULATORY"/>
    <property type="match status" value="2"/>
</dbReference>
<evidence type="ECO:0000259" key="7">
    <source>
        <dbReference type="PROSITE" id="PS50887"/>
    </source>
</evidence>
<evidence type="ECO:0000256" key="4">
    <source>
        <dbReference type="PROSITE-ProRule" id="PRU00169"/>
    </source>
</evidence>
<proteinExistence type="predicted"/>
<dbReference type="KEGG" id="xin:Q7W82_15785"/>
<dbReference type="GO" id="GO:0052621">
    <property type="term" value="F:diguanylate cyclase activity"/>
    <property type="evidence" value="ECO:0007669"/>
    <property type="project" value="UniProtKB-EC"/>
</dbReference>
<evidence type="ECO:0000256" key="5">
    <source>
        <dbReference type="SAM" id="MobiDB-lite"/>
    </source>
</evidence>
<dbReference type="InterPro" id="IPR011006">
    <property type="entry name" value="CheY-like_superfamily"/>
</dbReference>
<dbReference type="RefSeq" id="WP_242160849.1">
    <property type="nucleotide sequence ID" value="NZ_CP131914.1"/>
</dbReference>
<dbReference type="SMART" id="SM00267">
    <property type="entry name" value="GGDEF"/>
    <property type="match status" value="1"/>
</dbReference>
<dbReference type="NCBIfam" id="TIGR00254">
    <property type="entry name" value="GGDEF"/>
    <property type="match status" value="1"/>
</dbReference>
<organism evidence="9">
    <name type="scientific">Xanthomonas indica</name>
    <dbReference type="NCBI Taxonomy" id="2912242"/>
    <lineage>
        <taxon>Bacteria</taxon>
        <taxon>Pseudomonadati</taxon>
        <taxon>Pseudomonadota</taxon>
        <taxon>Gammaproteobacteria</taxon>
        <taxon>Lysobacterales</taxon>
        <taxon>Lysobacteraceae</taxon>
        <taxon>Xanthomonas</taxon>
    </lineage>
</organism>